<dbReference type="Gene3D" id="3.10.180.10">
    <property type="entry name" value="2,3-Dihydroxybiphenyl 1,2-Dioxygenase, domain 1"/>
    <property type="match status" value="1"/>
</dbReference>
<dbReference type="Pfam" id="PF22659">
    <property type="entry name" value="YycE-like_C"/>
    <property type="match status" value="1"/>
</dbReference>
<dbReference type="Proteomes" id="UP001150641">
    <property type="component" value="Unassembled WGS sequence"/>
</dbReference>
<dbReference type="Pfam" id="PF22658">
    <property type="entry name" value="YycE-like_N"/>
    <property type="match status" value="1"/>
</dbReference>
<name>A0A9X2WB70_9ENTR</name>
<dbReference type="InterPro" id="IPR058998">
    <property type="entry name" value="YycE-like_N"/>
</dbReference>
<dbReference type="InterPro" id="IPR058997">
    <property type="entry name" value="YycE-like_C"/>
</dbReference>
<protein>
    <submittedName>
        <fullName evidence="2">VOC family protein</fullName>
    </submittedName>
</protein>
<reference evidence="2" key="1">
    <citation type="submission" date="2022-03" db="EMBL/GenBank/DDBJ databases">
        <title>Proposal of a novel genus Dryocolo and two novel species.</title>
        <authorList>
            <person name="Maddock D.W."/>
            <person name="Brady C.L."/>
            <person name="Denman S."/>
            <person name="Arnold D."/>
        </authorList>
    </citation>
    <scope>NUCLEOTIDE SEQUENCE</scope>
    <source>
        <strain evidence="2">H6W4</strain>
    </source>
</reference>
<sequence>MIISFVHMRIARPVTNLELSYQMYSKGLDLNKIADFNDHEGFSGIMLGREGLHWHMELTTCHYHPVKPLHTEEDLLVLYYPDSTEWEGVRARMVESGFIFVRSFNPYWDVSGRTFEDRDGYRIVIQNRSWPMPKND</sequence>
<proteinExistence type="predicted"/>
<evidence type="ECO:0000313" key="3">
    <source>
        <dbReference type="Proteomes" id="UP001150641"/>
    </source>
</evidence>
<dbReference type="RefSeq" id="WP_271123506.1">
    <property type="nucleotide sequence ID" value="NZ_JALHAN010000066.1"/>
</dbReference>
<evidence type="ECO:0000313" key="2">
    <source>
        <dbReference type="EMBL" id="MCT4702749.1"/>
    </source>
</evidence>
<dbReference type="EMBL" id="JALHAP010000079">
    <property type="protein sequence ID" value="MCT4702749.1"/>
    <property type="molecule type" value="Genomic_DNA"/>
</dbReference>
<dbReference type="SUPFAM" id="SSF54593">
    <property type="entry name" value="Glyoxalase/Bleomycin resistance protein/Dihydroxybiphenyl dioxygenase"/>
    <property type="match status" value="1"/>
</dbReference>
<organism evidence="2 3">
    <name type="scientific">Dryocola boscaweniae</name>
    <dbReference type="NCBI Taxonomy" id="2925397"/>
    <lineage>
        <taxon>Bacteria</taxon>
        <taxon>Pseudomonadati</taxon>
        <taxon>Pseudomonadota</taxon>
        <taxon>Gammaproteobacteria</taxon>
        <taxon>Enterobacterales</taxon>
        <taxon>Enterobacteriaceae</taxon>
        <taxon>Dryocola</taxon>
    </lineage>
</organism>
<gene>
    <name evidence="2" type="ORF">MUA00_13245</name>
</gene>
<dbReference type="InterPro" id="IPR037523">
    <property type="entry name" value="VOC_core"/>
</dbReference>
<keyword evidence="3" id="KW-1185">Reference proteome</keyword>
<evidence type="ECO:0000259" key="1">
    <source>
        <dbReference type="PROSITE" id="PS51819"/>
    </source>
</evidence>
<dbReference type="PROSITE" id="PS51819">
    <property type="entry name" value="VOC"/>
    <property type="match status" value="1"/>
</dbReference>
<accession>A0A9X2WB70</accession>
<dbReference type="InterPro" id="IPR029068">
    <property type="entry name" value="Glyas_Bleomycin-R_OHBP_Dase"/>
</dbReference>
<dbReference type="AlphaFoldDB" id="A0A9X2WB70"/>
<feature type="domain" description="VOC" evidence="1">
    <location>
        <begin position="4"/>
        <end position="128"/>
    </location>
</feature>
<comment type="caution">
    <text evidence="2">The sequence shown here is derived from an EMBL/GenBank/DDBJ whole genome shotgun (WGS) entry which is preliminary data.</text>
</comment>